<keyword evidence="3" id="KW-0804">Transcription</keyword>
<dbReference type="PANTHER" id="PTHR43537">
    <property type="entry name" value="TRANSCRIPTIONAL REGULATOR, GNTR FAMILY"/>
    <property type="match status" value="1"/>
</dbReference>
<evidence type="ECO:0000256" key="2">
    <source>
        <dbReference type="ARBA" id="ARBA00023125"/>
    </source>
</evidence>
<dbReference type="OrthoDB" id="4535513at2"/>
<dbReference type="Pfam" id="PF00392">
    <property type="entry name" value="GntR"/>
    <property type="match status" value="1"/>
</dbReference>
<protein>
    <submittedName>
        <fullName evidence="6">DNA-binding FadR family transcriptional regulator</fullName>
    </submittedName>
</protein>
<dbReference type="Gene3D" id="1.20.120.530">
    <property type="entry name" value="GntR ligand-binding domain-like"/>
    <property type="match status" value="1"/>
</dbReference>
<dbReference type="InterPro" id="IPR008920">
    <property type="entry name" value="TF_FadR/GntR_C"/>
</dbReference>
<dbReference type="SMART" id="SM00895">
    <property type="entry name" value="FCD"/>
    <property type="match status" value="1"/>
</dbReference>
<keyword evidence="2 6" id="KW-0238">DNA-binding</keyword>
<evidence type="ECO:0000259" key="5">
    <source>
        <dbReference type="PROSITE" id="PS50949"/>
    </source>
</evidence>
<name>A0A4R2QUW2_9PSEU</name>
<evidence type="ECO:0000313" key="7">
    <source>
        <dbReference type="Proteomes" id="UP000294911"/>
    </source>
</evidence>
<dbReference type="SMART" id="SM00345">
    <property type="entry name" value="HTH_GNTR"/>
    <property type="match status" value="1"/>
</dbReference>
<keyword evidence="7" id="KW-1185">Reference proteome</keyword>
<comment type="caution">
    <text evidence="6">The sequence shown here is derived from an EMBL/GenBank/DDBJ whole genome shotgun (WGS) entry which is preliminary data.</text>
</comment>
<dbReference type="Gene3D" id="1.10.10.10">
    <property type="entry name" value="Winged helix-like DNA-binding domain superfamily/Winged helix DNA-binding domain"/>
    <property type="match status" value="1"/>
</dbReference>
<sequence length="257" mass="28603">MKFEPVSPIRAYERVVEQIEHAVLSGELSPGQRLPSERDLMSQFGVSRSTVREALRVLQSSELVRSRPGDPRGPEVLPASPGGLHKSMRRLTRAGELGLAELLQFRMLLEGSAYLLAAQLRTAQQLTEMSDALHEMSVVLDEDAPDYRQFSQADIAFHDSVARSTANPLIVVCSEVVRDVVLELITDKLANAADRLALMHRSLAHHTEVFEAISAGEGELACRLGRRALYDYYAEYVPTEQRSLLTPLLDNDRTQPN</sequence>
<reference evidence="6 7" key="1">
    <citation type="submission" date="2019-03" db="EMBL/GenBank/DDBJ databases">
        <title>Genomic Encyclopedia of Type Strains, Phase IV (KMG-IV): sequencing the most valuable type-strain genomes for metagenomic binning, comparative biology and taxonomic classification.</title>
        <authorList>
            <person name="Goeker M."/>
        </authorList>
    </citation>
    <scope>NUCLEOTIDE SEQUENCE [LARGE SCALE GENOMIC DNA]</scope>
    <source>
        <strain evidence="6 7">DSM 45765</strain>
    </source>
</reference>
<evidence type="ECO:0000256" key="1">
    <source>
        <dbReference type="ARBA" id="ARBA00023015"/>
    </source>
</evidence>
<evidence type="ECO:0000313" key="6">
    <source>
        <dbReference type="EMBL" id="TCP50885.1"/>
    </source>
</evidence>
<dbReference type="InterPro" id="IPR000524">
    <property type="entry name" value="Tscrpt_reg_HTH_GntR"/>
</dbReference>
<dbReference type="Proteomes" id="UP000294911">
    <property type="component" value="Unassembled WGS sequence"/>
</dbReference>
<dbReference type="SUPFAM" id="SSF48008">
    <property type="entry name" value="GntR ligand-binding domain-like"/>
    <property type="match status" value="1"/>
</dbReference>
<keyword evidence="1" id="KW-0805">Transcription regulation</keyword>
<dbReference type="CDD" id="cd07377">
    <property type="entry name" value="WHTH_GntR"/>
    <property type="match status" value="1"/>
</dbReference>
<proteinExistence type="predicted"/>
<dbReference type="SUPFAM" id="SSF46785">
    <property type="entry name" value="Winged helix' DNA-binding domain"/>
    <property type="match status" value="1"/>
</dbReference>
<evidence type="ECO:0000256" key="4">
    <source>
        <dbReference type="SAM" id="MobiDB-lite"/>
    </source>
</evidence>
<dbReference type="InterPro" id="IPR036388">
    <property type="entry name" value="WH-like_DNA-bd_sf"/>
</dbReference>
<feature type="region of interest" description="Disordered" evidence="4">
    <location>
        <begin position="62"/>
        <end position="84"/>
    </location>
</feature>
<dbReference type="AlphaFoldDB" id="A0A4R2QUW2"/>
<evidence type="ECO:0000256" key="3">
    <source>
        <dbReference type="ARBA" id="ARBA00023163"/>
    </source>
</evidence>
<dbReference type="PROSITE" id="PS50949">
    <property type="entry name" value="HTH_GNTR"/>
    <property type="match status" value="1"/>
</dbReference>
<dbReference type="EMBL" id="SLXQ01000007">
    <property type="protein sequence ID" value="TCP50885.1"/>
    <property type="molecule type" value="Genomic_DNA"/>
</dbReference>
<dbReference type="GO" id="GO:0003677">
    <property type="term" value="F:DNA binding"/>
    <property type="evidence" value="ECO:0007669"/>
    <property type="project" value="UniProtKB-KW"/>
</dbReference>
<feature type="compositionally biased region" description="Basic and acidic residues" evidence="4">
    <location>
        <begin position="64"/>
        <end position="73"/>
    </location>
</feature>
<dbReference type="RefSeq" id="WP_132878123.1">
    <property type="nucleotide sequence ID" value="NZ_SLXQ01000007.1"/>
</dbReference>
<feature type="domain" description="HTH gntR-type" evidence="5">
    <location>
        <begin position="9"/>
        <end position="79"/>
    </location>
</feature>
<dbReference type="PRINTS" id="PR00035">
    <property type="entry name" value="HTHGNTR"/>
</dbReference>
<accession>A0A4R2QUW2</accession>
<dbReference type="Pfam" id="PF07729">
    <property type="entry name" value="FCD"/>
    <property type="match status" value="1"/>
</dbReference>
<gene>
    <name evidence="6" type="ORF">EV191_107149</name>
</gene>
<organism evidence="6 7">
    <name type="scientific">Tamaricihabitans halophyticus</name>
    <dbReference type="NCBI Taxonomy" id="1262583"/>
    <lineage>
        <taxon>Bacteria</taxon>
        <taxon>Bacillati</taxon>
        <taxon>Actinomycetota</taxon>
        <taxon>Actinomycetes</taxon>
        <taxon>Pseudonocardiales</taxon>
        <taxon>Pseudonocardiaceae</taxon>
        <taxon>Tamaricihabitans</taxon>
    </lineage>
</organism>
<dbReference type="GO" id="GO:0003700">
    <property type="term" value="F:DNA-binding transcription factor activity"/>
    <property type="evidence" value="ECO:0007669"/>
    <property type="project" value="InterPro"/>
</dbReference>
<dbReference type="PANTHER" id="PTHR43537:SF5">
    <property type="entry name" value="UXU OPERON TRANSCRIPTIONAL REGULATOR"/>
    <property type="match status" value="1"/>
</dbReference>
<dbReference type="InterPro" id="IPR036390">
    <property type="entry name" value="WH_DNA-bd_sf"/>
</dbReference>
<dbReference type="InterPro" id="IPR011711">
    <property type="entry name" value="GntR_C"/>
</dbReference>